<name>A0A381W0R5_9ZZZZ</name>
<accession>A0A381W0R5</accession>
<dbReference type="AlphaFoldDB" id="A0A381W0R5"/>
<reference evidence="2" key="1">
    <citation type="submission" date="2018-05" db="EMBL/GenBank/DDBJ databases">
        <authorList>
            <person name="Lanie J.A."/>
            <person name="Ng W.-L."/>
            <person name="Kazmierczak K.M."/>
            <person name="Andrzejewski T.M."/>
            <person name="Davidsen T.M."/>
            <person name="Wayne K.J."/>
            <person name="Tettelin H."/>
            <person name="Glass J.I."/>
            <person name="Rusch D."/>
            <person name="Podicherti R."/>
            <person name="Tsui H.-C.T."/>
            <person name="Winkler M.E."/>
        </authorList>
    </citation>
    <scope>NUCLEOTIDE SEQUENCE</scope>
</reference>
<keyword evidence="1" id="KW-1133">Transmembrane helix</keyword>
<dbReference type="Pfam" id="PF19851">
    <property type="entry name" value="DUF6326"/>
    <property type="match status" value="1"/>
</dbReference>
<keyword evidence="1" id="KW-0472">Membrane</keyword>
<dbReference type="InterPro" id="IPR046289">
    <property type="entry name" value="DUF6326"/>
</dbReference>
<feature type="transmembrane region" description="Helical" evidence="1">
    <location>
        <begin position="45"/>
        <end position="65"/>
    </location>
</feature>
<keyword evidence="1" id="KW-0812">Transmembrane</keyword>
<proteinExistence type="predicted"/>
<protein>
    <submittedName>
        <fullName evidence="2">Uncharacterized protein</fullName>
    </submittedName>
</protein>
<sequence length="131" mass="15218">MNKKVLFSTLWIFVTVNYIFCDVFTLFHSESLKQLMTGEMGGMEINQEFLLAFSFLMEMPMMMIVLSRILPYKSNRLANIIVALIMTLVQAATLFTDDNTLHYIFFSIIEVGTTSFILYSAWNWVESKNIE</sequence>
<dbReference type="EMBL" id="UINC01010353">
    <property type="protein sequence ID" value="SVA46084.1"/>
    <property type="molecule type" value="Genomic_DNA"/>
</dbReference>
<feature type="transmembrane region" description="Helical" evidence="1">
    <location>
        <begin position="101"/>
        <end position="122"/>
    </location>
</feature>
<evidence type="ECO:0000313" key="2">
    <source>
        <dbReference type="EMBL" id="SVA46084.1"/>
    </source>
</evidence>
<organism evidence="2">
    <name type="scientific">marine metagenome</name>
    <dbReference type="NCBI Taxonomy" id="408172"/>
    <lineage>
        <taxon>unclassified sequences</taxon>
        <taxon>metagenomes</taxon>
        <taxon>ecological metagenomes</taxon>
    </lineage>
</organism>
<feature type="transmembrane region" description="Helical" evidence="1">
    <location>
        <begin position="77"/>
        <end position="95"/>
    </location>
</feature>
<gene>
    <name evidence="2" type="ORF">METZ01_LOCUS98938</name>
</gene>
<evidence type="ECO:0000256" key="1">
    <source>
        <dbReference type="SAM" id="Phobius"/>
    </source>
</evidence>